<dbReference type="AlphaFoldDB" id="B4NST1"/>
<dbReference type="PROSITE" id="PS50878">
    <property type="entry name" value="RT_POL"/>
    <property type="match status" value="1"/>
</dbReference>
<dbReference type="InterPro" id="IPR000477">
    <property type="entry name" value="RT_dom"/>
</dbReference>
<dbReference type="OMA" id="RTITEWY"/>
<dbReference type="PANTHER" id="PTHR33332">
    <property type="entry name" value="REVERSE TRANSCRIPTASE DOMAIN-CONTAINING PROTEIN"/>
    <property type="match status" value="1"/>
</dbReference>
<feature type="domain" description="Reverse transcriptase" evidence="1">
    <location>
        <begin position="1"/>
        <end position="221"/>
    </location>
</feature>
<dbReference type="Proteomes" id="UP000000304">
    <property type="component" value="Unassembled WGS sequence"/>
</dbReference>
<name>B4NST1_DROSI</name>
<keyword evidence="3" id="KW-1185">Reference proteome</keyword>
<dbReference type="PhylomeDB" id="B4NST1"/>
<reference evidence="2 3" key="1">
    <citation type="journal article" date="2007" name="Nature">
        <title>Evolution of genes and genomes on the Drosophila phylogeny.</title>
        <authorList>
            <consortium name="Drosophila 12 Genomes Consortium"/>
            <person name="Clark A.G."/>
            <person name="Eisen M.B."/>
            <person name="Smith D.R."/>
            <person name="Bergman C.M."/>
            <person name="Oliver B."/>
            <person name="Markow T.A."/>
            <person name="Kaufman T.C."/>
            <person name="Kellis M."/>
            <person name="Gelbart W."/>
            <person name="Iyer V.N."/>
            <person name="Pollard D.A."/>
            <person name="Sackton T.B."/>
            <person name="Larracuente A.M."/>
            <person name="Singh N.D."/>
            <person name="Abad J.P."/>
            <person name="Abt D.N."/>
            <person name="Adryan B."/>
            <person name="Aguade M."/>
            <person name="Akashi H."/>
            <person name="Anderson W.W."/>
            <person name="Aquadro C.F."/>
            <person name="Ardell D.H."/>
            <person name="Arguello R."/>
            <person name="Artieri C.G."/>
            <person name="Barbash D.A."/>
            <person name="Barker D."/>
            <person name="Barsanti P."/>
            <person name="Batterham P."/>
            <person name="Batzoglou S."/>
            <person name="Begun D."/>
            <person name="Bhutkar A."/>
            <person name="Blanco E."/>
            <person name="Bosak S.A."/>
            <person name="Bradley R.K."/>
            <person name="Brand A.D."/>
            <person name="Brent M.R."/>
            <person name="Brooks A.N."/>
            <person name="Brown R.H."/>
            <person name="Butlin R.K."/>
            <person name="Caggese C."/>
            <person name="Calvi B.R."/>
            <person name="Bernardo de Carvalho A."/>
            <person name="Caspi A."/>
            <person name="Castrezana S."/>
            <person name="Celniker S.E."/>
            <person name="Chang J.L."/>
            <person name="Chapple C."/>
            <person name="Chatterji S."/>
            <person name="Chinwalla A."/>
            <person name="Civetta A."/>
            <person name="Clifton S.W."/>
            <person name="Comeron J.M."/>
            <person name="Costello J.C."/>
            <person name="Coyne J.A."/>
            <person name="Daub J."/>
            <person name="David R.G."/>
            <person name="Delcher A.L."/>
            <person name="Delehaunty K."/>
            <person name="Do C.B."/>
            <person name="Ebling H."/>
            <person name="Edwards K."/>
            <person name="Eickbush T."/>
            <person name="Evans J.D."/>
            <person name="Filipski A."/>
            <person name="Findeiss S."/>
            <person name="Freyhult E."/>
            <person name="Fulton L."/>
            <person name="Fulton R."/>
            <person name="Garcia A.C."/>
            <person name="Gardiner A."/>
            <person name="Garfield D.A."/>
            <person name="Garvin B.E."/>
            <person name="Gibson G."/>
            <person name="Gilbert D."/>
            <person name="Gnerre S."/>
            <person name="Godfrey J."/>
            <person name="Good R."/>
            <person name="Gotea V."/>
            <person name="Gravely B."/>
            <person name="Greenberg A.J."/>
            <person name="Griffiths-Jones S."/>
            <person name="Gross S."/>
            <person name="Guigo R."/>
            <person name="Gustafson E.A."/>
            <person name="Haerty W."/>
            <person name="Hahn M.W."/>
            <person name="Halligan D.L."/>
            <person name="Halpern A.L."/>
            <person name="Halter G.M."/>
            <person name="Han M.V."/>
            <person name="Heger A."/>
            <person name="Hillier L."/>
            <person name="Hinrichs A.S."/>
            <person name="Holmes I."/>
            <person name="Hoskins R.A."/>
            <person name="Hubisz M.J."/>
            <person name="Hultmark D."/>
            <person name="Huntley M.A."/>
            <person name="Jaffe D.B."/>
            <person name="Jagadeeshan S."/>
            <person name="Jeck W.R."/>
            <person name="Johnson J."/>
            <person name="Jones C.D."/>
            <person name="Jordan W.C."/>
            <person name="Karpen G.H."/>
            <person name="Kataoka E."/>
            <person name="Keightley P.D."/>
            <person name="Kheradpour P."/>
            <person name="Kirkness E.F."/>
            <person name="Koerich L.B."/>
            <person name="Kristiansen K."/>
            <person name="Kudrna D."/>
            <person name="Kulathinal R.J."/>
            <person name="Kumar S."/>
            <person name="Kwok R."/>
            <person name="Lander E."/>
            <person name="Langley C.H."/>
            <person name="Lapoint R."/>
            <person name="Lazzaro B.P."/>
            <person name="Lee S.J."/>
            <person name="Levesque L."/>
            <person name="Li R."/>
            <person name="Lin C.F."/>
            <person name="Lin M.F."/>
            <person name="Lindblad-Toh K."/>
            <person name="Llopart A."/>
            <person name="Long M."/>
            <person name="Low L."/>
            <person name="Lozovsky E."/>
            <person name="Lu J."/>
            <person name="Luo M."/>
            <person name="Machado C.A."/>
            <person name="Makalowski W."/>
            <person name="Marzo M."/>
            <person name="Matsuda M."/>
            <person name="Matzkin L."/>
            <person name="McAllister B."/>
            <person name="McBride C.S."/>
            <person name="McKernan B."/>
            <person name="McKernan K."/>
            <person name="Mendez-Lago M."/>
            <person name="Minx P."/>
            <person name="Mollenhauer M.U."/>
            <person name="Montooth K."/>
            <person name="Mount S.M."/>
            <person name="Mu X."/>
            <person name="Myers E."/>
            <person name="Negre B."/>
            <person name="Newfeld S."/>
            <person name="Nielsen R."/>
            <person name="Noor M.A."/>
            <person name="O'Grady P."/>
            <person name="Pachter L."/>
            <person name="Papaceit M."/>
            <person name="Parisi M.J."/>
            <person name="Parisi M."/>
            <person name="Parts L."/>
            <person name="Pedersen J.S."/>
            <person name="Pesole G."/>
            <person name="Phillippy A.M."/>
            <person name="Ponting C.P."/>
            <person name="Pop M."/>
            <person name="Porcelli D."/>
            <person name="Powell J.R."/>
            <person name="Prohaska S."/>
            <person name="Pruitt K."/>
            <person name="Puig M."/>
            <person name="Quesneville H."/>
            <person name="Ram K.R."/>
            <person name="Rand D."/>
            <person name="Rasmussen M.D."/>
            <person name="Reed L.K."/>
            <person name="Reenan R."/>
            <person name="Reily A."/>
            <person name="Remington K.A."/>
            <person name="Rieger T.T."/>
            <person name="Ritchie M.G."/>
            <person name="Robin C."/>
            <person name="Rogers Y.H."/>
            <person name="Rohde C."/>
            <person name="Rozas J."/>
            <person name="Rubenfield M.J."/>
            <person name="Ruiz A."/>
            <person name="Russo S."/>
            <person name="Salzberg S.L."/>
            <person name="Sanchez-Gracia A."/>
            <person name="Saranga D.J."/>
            <person name="Sato H."/>
            <person name="Schaeffer S.W."/>
            <person name="Schatz M.C."/>
            <person name="Schlenke T."/>
            <person name="Schwartz R."/>
            <person name="Segarra C."/>
            <person name="Singh R.S."/>
            <person name="Sirot L."/>
            <person name="Sirota M."/>
            <person name="Sisneros N.B."/>
            <person name="Smith C.D."/>
            <person name="Smith T.F."/>
            <person name="Spieth J."/>
            <person name="Stage D.E."/>
            <person name="Stark A."/>
            <person name="Stephan W."/>
            <person name="Strausberg R.L."/>
            <person name="Strempel S."/>
            <person name="Sturgill D."/>
            <person name="Sutton G."/>
            <person name="Sutton G.G."/>
            <person name="Tao W."/>
            <person name="Teichmann S."/>
            <person name="Tobari Y.N."/>
            <person name="Tomimura Y."/>
            <person name="Tsolas J.M."/>
            <person name="Valente V.L."/>
            <person name="Venter E."/>
            <person name="Venter J.C."/>
            <person name="Vicario S."/>
            <person name="Vieira F.G."/>
            <person name="Vilella A.J."/>
            <person name="Villasante A."/>
            <person name="Walenz B."/>
            <person name="Wang J."/>
            <person name="Wasserman M."/>
            <person name="Watts T."/>
            <person name="Wilson D."/>
            <person name="Wilson R.K."/>
            <person name="Wing R.A."/>
            <person name="Wolfner M.F."/>
            <person name="Wong A."/>
            <person name="Wong G.K."/>
            <person name="Wu C.I."/>
            <person name="Wu G."/>
            <person name="Yamamoto D."/>
            <person name="Yang H.P."/>
            <person name="Yang S.P."/>
            <person name="Yorke J.A."/>
            <person name="Yoshida K."/>
            <person name="Zdobnov E."/>
            <person name="Zhang P."/>
            <person name="Zhang Y."/>
            <person name="Zimin A.V."/>
            <person name="Baldwin J."/>
            <person name="Abdouelleil A."/>
            <person name="Abdulkadir J."/>
            <person name="Abebe A."/>
            <person name="Abera B."/>
            <person name="Abreu J."/>
            <person name="Acer S.C."/>
            <person name="Aftuck L."/>
            <person name="Alexander A."/>
            <person name="An P."/>
            <person name="Anderson E."/>
            <person name="Anderson S."/>
            <person name="Arachi H."/>
            <person name="Azer M."/>
            <person name="Bachantsang P."/>
            <person name="Barry A."/>
            <person name="Bayul T."/>
            <person name="Berlin A."/>
            <person name="Bessette D."/>
            <person name="Bloom T."/>
            <person name="Blye J."/>
            <person name="Boguslavskiy L."/>
            <person name="Bonnet C."/>
            <person name="Boukhgalter B."/>
            <person name="Bourzgui I."/>
            <person name="Brown A."/>
            <person name="Cahill P."/>
            <person name="Channer S."/>
            <person name="Cheshatsang Y."/>
            <person name="Chuda L."/>
            <person name="Citroen M."/>
            <person name="Collymore A."/>
            <person name="Cooke P."/>
            <person name="Costello M."/>
            <person name="D'Aco K."/>
            <person name="Daza R."/>
            <person name="De Haan G."/>
            <person name="DeGray S."/>
            <person name="DeMaso C."/>
            <person name="Dhargay N."/>
            <person name="Dooley K."/>
            <person name="Dooley E."/>
            <person name="Doricent M."/>
            <person name="Dorje P."/>
            <person name="Dorjee K."/>
            <person name="Dupes A."/>
            <person name="Elong R."/>
            <person name="Falk J."/>
            <person name="Farina A."/>
            <person name="Faro S."/>
            <person name="Ferguson D."/>
            <person name="Fisher S."/>
            <person name="Foley C.D."/>
            <person name="Franke A."/>
            <person name="Friedrich D."/>
            <person name="Gadbois L."/>
            <person name="Gearin G."/>
            <person name="Gearin C.R."/>
            <person name="Giannoukos G."/>
            <person name="Goode T."/>
            <person name="Graham J."/>
            <person name="Grandbois E."/>
            <person name="Grewal S."/>
            <person name="Gyaltsen K."/>
            <person name="Hafez N."/>
            <person name="Hagos B."/>
            <person name="Hall J."/>
            <person name="Henson C."/>
            <person name="Hollinger A."/>
            <person name="Honan T."/>
            <person name="Huard M.D."/>
            <person name="Hughes L."/>
            <person name="Hurhula B."/>
            <person name="Husby M.E."/>
            <person name="Kamat A."/>
            <person name="Kanga B."/>
            <person name="Kashin S."/>
            <person name="Khazanovich D."/>
            <person name="Kisner P."/>
            <person name="Lance K."/>
            <person name="Lara M."/>
            <person name="Lee W."/>
            <person name="Lennon N."/>
            <person name="Letendre F."/>
            <person name="LeVine R."/>
            <person name="Lipovsky A."/>
            <person name="Liu X."/>
            <person name="Liu J."/>
            <person name="Liu S."/>
            <person name="Lokyitsang T."/>
            <person name="Lokyitsang Y."/>
            <person name="Lubonja R."/>
            <person name="Lui A."/>
            <person name="MacDonald P."/>
            <person name="Magnisalis V."/>
            <person name="Maru K."/>
            <person name="Matthews C."/>
            <person name="McCusker W."/>
            <person name="McDonough S."/>
            <person name="Mehta T."/>
            <person name="Meldrim J."/>
            <person name="Meneus L."/>
            <person name="Mihai O."/>
            <person name="Mihalev A."/>
            <person name="Mihova T."/>
            <person name="Mittelman R."/>
            <person name="Mlenga V."/>
            <person name="Montmayeur A."/>
            <person name="Mulrain L."/>
            <person name="Navidi A."/>
            <person name="Naylor J."/>
            <person name="Negash T."/>
            <person name="Nguyen T."/>
            <person name="Nguyen N."/>
            <person name="Nicol R."/>
            <person name="Norbu C."/>
            <person name="Norbu N."/>
            <person name="Novod N."/>
            <person name="O'Neill B."/>
            <person name="Osman S."/>
            <person name="Markiewicz E."/>
            <person name="Oyono O.L."/>
            <person name="Patti C."/>
            <person name="Phunkhang P."/>
            <person name="Pierre F."/>
            <person name="Priest M."/>
            <person name="Raghuraman S."/>
            <person name="Rege F."/>
            <person name="Reyes R."/>
            <person name="Rise C."/>
            <person name="Rogov P."/>
            <person name="Ross K."/>
            <person name="Ryan E."/>
            <person name="Settipalli S."/>
            <person name="Shea T."/>
            <person name="Sherpa N."/>
            <person name="Shi L."/>
            <person name="Shih D."/>
            <person name="Sparrow T."/>
            <person name="Spaulding J."/>
            <person name="Stalker J."/>
            <person name="Stange-Thomann N."/>
            <person name="Stavropoulos S."/>
            <person name="Stone C."/>
            <person name="Strader C."/>
            <person name="Tesfaye S."/>
            <person name="Thomson T."/>
            <person name="Thoulutsang Y."/>
            <person name="Thoulutsang D."/>
            <person name="Topham K."/>
            <person name="Topping I."/>
            <person name="Tsamla T."/>
            <person name="Vassiliev H."/>
            <person name="Vo A."/>
            <person name="Wangchuk T."/>
            <person name="Wangdi T."/>
            <person name="Weiand M."/>
            <person name="Wilkinson J."/>
            <person name="Wilson A."/>
            <person name="Yadav S."/>
            <person name="Young G."/>
            <person name="Yu Q."/>
            <person name="Zembek L."/>
            <person name="Zhong D."/>
            <person name="Zimmer A."/>
            <person name="Zwirko Z."/>
            <person name="Jaffe D.B."/>
            <person name="Alvarez P."/>
            <person name="Brockman W."/>
            <person name="Butler J."/>
            <person name="Chin C."/>
            <person name="Gnerre S."/>
            <person name="Grabherr M."/>
            <person name="Kleber M."/>
            <person name="Mauceli E."/>
            <person name="MacCallum I."/>
        </authorList>
    </citation>
    <scope>NUCLEOTIDE SEQUENCE [LARGE SCALE GENOMIC DNA]</scope>
    <source>
        <strain evidence="3">white501</strain>
    </source>
</reference>
<organism evidence="2 3">
    <name type="scientific">Drosophila simulans</name>
    <name type="common">Fruit fly</name>
    <dbReference type="NCBI Taxonomy" id="7240"/>
    <lineage>
        <taxon>Eukaryota</taxon>
        <taxon>Metazoa</taxon>
        <taxon>Ecdysozoa</taxon>
        <taxon>Arthropoda</taxon>
        <taxon>Hexapoda</taxon>
        <taxon>Insecta</taxon>
        <taxon>Pterygota</taxon>
        <taxon>Neoptera</taxon>
        <taxon>Endopterygota</taxon>
        <taxon>Diptera</taxon>
        <taxon>Brachycera</taxon>
        <taxon>Muscomorpha</taxon>
        <taxon>Ephydroidea</taxon>
        <taxon>Drosophilidae</taxon>
        <taxon>Drosophila</taxon>
        <taxon>Sophophora</taxon>
    </lineage>
</organism>
<sequence>MVPVKAAYDGLRTLEVLGPSKGAVGGLLFSTFGLLGVSVGGVRVEFARFEAELGLCSSGCGNQLPQIKFPQLRDSGVYECQVSTTPPVGYTMVFSVVAISTEHNVAAGVPQGSVLGPLLYFLYSHDMPQPDVSLYGKSMLATFADDVCVTYRSRCEHDEADGIQDFADRFSEWARRWNIGINRSISNNVCYTLKRRTPPPVYIEEAPLPQPNAAKYLEVLLDRRLTFAKHVTDITTRLRAKVAKHCWLLCSRSKLSLSNKLTIYKQILAPNWKYGCHIWGLACNSQIKRIQAIQNKVARLITSCEWFVRNTTLHRDLKLATVFDEINQHSSRYHDRLERHRNRLASALNRPRPPRRLNRRQPRDTAIWRYRVSYGSIREKIDAL</sequence>
<evidence type="ECO:0000313" key="2">
    <source>
        <dbReference type="EMBL" id="EDX15263.1"/>
    </source>
</evidence>
<gene>
    <name evidence="2" type="primary">Dsim\GD17701</name>
    <name evidence="2" type="ORF">Dsim_GD17701</name>
</gene>
<accession>B4NST1</accession>
<dbReference type="OrthoDB" id="8046321at2759"/>
<proteinExistence type="predicted"/>
<evidence type="ECO:0000313" key="3">
    <source>
        <dbReference type="Proteomes" id="UP000000304"/>
    </source>
</evidence>
<evidence type="ECO:0000259" key="1">
    <source>
        <dbReference type="PROSITE" id="PS50878"/>
    </source>
</evidence>
<dbReference type="EMBL" id="CH982442">
    <property type="protein sequence ID" value="EDX15263.1"/>
    <property type="molecule type" value="Genomic_DNA"/>
</dbReference>
<dbReference type="HOGENOM" id="CLU_720175_0_0_1"/>
<dbReference type="Pfam" id="PF00078">
    <property type="entry name" value="RVT_1"/>
    <property type="match status" value="1"/>
</dbReference>
<protein>
    <submittedName>
        <fullName evidence="2">GD17701</fullName>
    </submittedName>
</protein>